<dbReference type="InterPro" id="IPR006290">
    <property type="entry name" value="CztS_silS_copS"/>
</dbReference>
<evidence type="ECO:0000256" key="10">
    <source>
        <dbReference type="ARBA" id="ARBA00022840"/>
    </source>
</evidence>
<evidence type="ECO:0000259" key="15">
    <source>
        <dbReference type="PROSITE" id="PS50109"/>
    </source>
</evidence>
<dbReference type="Pfam" id="PF00672">
    <property type="entry name" value="HAMP"/>
    <property type="match status" value="1"/>
</dbReference>
<dbReference type="InterPro" id="IPR050428">
    <property type="entry name" value="TCS_sensor_his_kinase"/>
</dbReference>
<dbReference type="SUPFAM" id="SSF55874">
    <property type="entry name" value="ATPase domain of HSP90 chaperone/DNA topoisomerase II/histidine kinase"/>
    <property type="match status" value="1"/>
</dbReference>
<keyword evidence="3 14" id="KW-1003">Cell membrane</keyword>
<dbReference type="InterPro" id="IPR048590">
    <property type="entry name" value="CusS-like_sensor"/>
</dbReference>
<keyword evidence="12 14" id="KW-0902">Two-component regulatory system</keyword>
<dbReference type="EMBL" id="NAEW01000003">
    <property type="protein sequence ID" value="OQM42429.1"/>
    <property type="molecule type" value="Genomic_DNA"/>
</dbReference>
<evidence type="ECO:0000256" key="6">
    <source>
        <dbReference type="ARBA" id="ARBA00022679"/>
    </source>
</evidence>
<dbReference type="GO" id="GO:0005886">
    <property type="term" value="C:plasma membrane"/>
    <property type="evidence" value="ECO:0007669"/>
    <property type="project" value="UniProtKB-SubCell"/>
</dbReference>
<evidence type="ECO:0000256" key="8">
    <source>
        <dbReference type="ARBA" id="ARBA00022741"/>
    </source>
</evidence>
<dbReference type="InterPro" id="IPR036097">
    <property type="entry name" value="HisK_dim/P_sf"/>
</dbReference>
<keyword evidence="4 14" id="KW-0997">Cell inner membrane</keyword>
<dbReference type="SUPFAM" id="SSF47384">
    <property type="entry name" value="Homodimeric domain of signal transducing histidine kinase"/>
    <property type="match status" value="1"/>
</dbReference>
<dbReference type="Pfam" id="PF21085">
    <property type="entry name" value="CusS"/>
    <property type="match status" value="1"/>
</dbReference>
<accession>A0A1V8P189</accession>
<gene>
    <name evidence="17" type="ORF">BZK42_07975</name>
</gene>
<keyword evidence="6 14" id="KW-0808">Transferase</keyword>
<dbReference type="InterPro" id="IPR005467">
    <property type="entry name" value="His_kinase_dom"/>
</dbReference>
<dbReference type="PANTHER" id="PTHR45436">
    <property type="entry name" value="SENSOR HISTIDINE KINASE YKOH"/>
    <property type="match status" value="1"/>
</dbReference>
<dbReference type="RefSeq" id="WP_080858977.1">
    <property type="nucleotide sequence ID" value="NZ_CP077405.1"/>
</dbReference>
<proteinExistence type="predicted"/>
<dbReference type="PRINTS" id="PR00344">
    <property type="entry name" value="BCTRLSENSOR"/>
</dbReference>
<organism evidence="17 18">
    <name type="scientific">Citrobacter braakii</name>
    <dbReference type="NCBI Taxonomy" id="57706"/>
    <lineage>
        <taxon>Bacteria</taxon>
        <taxon>Pseudomonadati</taxon>
        <taxon>Pseudomonadota</taxon>
        <taxon>Gammaproteobacteria</taxon>
        <taxon>Enterobacterales</taxon>
        <taxon>Enterobacteriaceae</taxon>
        <taxon>Citrobacter</taxon>
        <taxon>Citrobacter freundii complex</taxon>
    </lineage>
</organism>
<dbReference type="InterPro" id="IPR036890">
    <property type="entry name" value="HATPase_C_sf"/>
</dbReference>
<evidence type="ECO:0000256" key="14">
    <source>
        <dbReference type="RuleBase" id="RU364088"/>
    </source>
</evidence>
<evidence type="ECO:0000313" key="17">
    <source>
        <dbReference type="EMBL" id="OQM42429.1"/>
    </source>
</evidence>
<evidence type="ECO:0000259" key="16">
    <source>
        <dbReference type="PROSITE" id="PS50885"/>
    </source>
</evidence>
<dbReference type="PROSITE" id="PS50109">
    <property type="entry name" value="HIS_KIN"/>
    <property type="match status" value="1"/>
</dbReference>
<dbReference type="AlphaFoldDB" id="A0A1V8P189"/>
<dbReference type="Proteomes" id="UP000192573">
    <property type="component" value="Unassembled WGS sequence"/>
</dbReference>
<protein>
    <recommendedName>
        <fullName evidence="14">Sensor protein</fullName>
        <ecNumber evidence="14">2.7.13.3</ecNumber>
    </recommendedName>
</protein>
<dbReference type="FunFam" id="1.10.287.130:FF:000001">
    <property type="entry name" value="Two-component sensor histidine kinase"/>
    <property type="match status" value="1"/>
</dbReference>
<dbReference type="InterPro" id="IPR003660">
    <property type="entry name" value="HAMP_dom"/>
</dbReference>
<dbReference type="CDD" id="cd06225">
    <property type="entry name" value="HAMP"/>
    <property type="match status" value="1"/>
</dbReference>
<dbReference type="Gene3D" id="1.10.287.130">
    <property type="match status" value="1"/>
</dbReference>
<evidence type="ECO:0000256" key="2">
    <source>
        <dbReference type="ARBA" id="ARBA00004429"/>
    </source>
</evidence>
<dbReference type="FunFam" id="3.30.565.10:FF:000006">
    <property type="entry name" value="Sensor histidine kinase WalK"/>
    <property type="match status" value="1"/>
</dbReference>
<evidence type="ECO:0000313" key="18">
    <source>
        <dbReference type="Proteomes" id="UP000192573"/>
    </source>
</evidence>
<dbReference type="Pfam" id="PF00512">
    <property type="entry name" value="HisKA"/>
    <property type="match status" value="1"/>
</dbReference>
<dbReference type="NCBIfam" id="NF007345">
    <property type="entry name" value="PRK09835.1"/>
    <property type="match status" value="1"/>
</dbReference>
<dbReference type="GO" id="GO:0000155">
    <property type="term" value="F:phosphorelay sensor kinase activity"/>
    <property type="evidence" value="ECO:0007669"/>
    <property type="project" value="InterPro"/>
</dbReference>
<feature type="domain" description="HAMP" evidence="16">
    <location>
        <begin position="212"/>
        <end position="260"/>
    </location>
</feature>
<evidence type="ECO:0000256" key="7">
    <source>
        <dbReference type="ARBA" id="ARBA00022692"/>
    </source>
</evidence>
<keyword evidence="10 14" id="KW-0067">ATP-binding</keyword>
<keyword evidence="13 14" id="KW-0472">Membrane</keyword>
<dbReference type="GO" id="GO:0005524">
    <property type="term" value="F:ATP binding"/>
    <property type="evidence" value="ECO:0007669"/>
    <property type="project" value="UniProtKB-KW"/>
</dbReference>
<keyword evidence="8 14" id="KW-0547">Nucleotide-binding</keyword>
<dbReference type="SUPFAM" id="SSF158472">
    <property type="entry name" value="HAMP domain-like"/>
    <property type="match status" value="1"/>
</dbReference>
<evidence type="ECO:0000256" key="12">
    <source>
        <dbReference type="ARBA" id="ARBA00023012"/>
    </source>
</evidence>
<dbReference type="NCBIfam" id="TIGR01386">
    <property type="entry name" value="cztS_silS_copS"/>
    <property type="match status" value="1"/>
</dbReference>
<feature type="transmembrane region" description="Helical" evidence="14">
    <location>
        <begin position="187"/>
        <end position="207"/>
    </location>
</feature>
<feature type="transmembrane region" description="Helical" evidence="14">
    <location>
        <begin position="12"/>
        <end position="36"/>
    </location>
</feature>
<dbReference type="EC" id="2.7.13.3" evidence="14"/>
<keyword evidence="5" id="KW-0597">Phosphoprotein</keyword>
<comment type="catalytic activity">
    <reaction evidence="1 14">
        <text>ATP + protein L-histidine = ADP + protein N-phospho-L-histidine.</text>
        <dbReference type="EC" id="2.7.13.3"/>
    </reaction>
</comment>
<name>A0A1V8P189_CITBR</name>
<keyword evidence="9 14" id="KW-0418">Kinase</keyword>
<comment type="caution">
    <text evidence="17">The sequence shown here is derived from an EMBL/GenBank/DDBJ whole genome shotgun (WGS) entry which is preliminary data.</text>
</comment>
<sequence length="483" mass="54778">MPSKRWRRPFSLATRLTFFISLATIASFFAFAWIMIHSVKVHFAEQDINDLQEISATLERIINQPNEPESRRLETLKNVVEGYSNVIISLEDSKQKAIFHSPNAPDLRQFIASARPDKNAHASDVFIISGPTLQTAKHIHGQKTSSNWRMIRLPVGKLTDGKAAYTLYLALSIDFHLHYINDLKNKLIMTASLISMMIVFIVLFAVYKGHEPIRNVSRRIQNITSKDLDVRLDPQTVPIELEQLVSSFNHMIERIEDVFKRQSNFSADIAHEIRTPITNLVTQTEIALSQTRSQKELEDVLYSNLEEFGRMSKMVSDMLFLAQADNNQLIPEKTALNLADEVGKVFDFFEAWAEEREVGLRFEGRACWVSGDPLMLRRAMSNLLSNAMRYTPKGESVTVRVKEADGLVQIVVENPGPPIPPQHLSRLFDRFYRVDPSRQRKGEGSGIGLAIVKSIVIAHQGKVSVTSDQLATRFILTLPKHAM</sequence>
<dbReference type="InterPro" id="IPR003661">
    <property type="entry name" value="HisK_dim/P_dom"/>
</dbReference>
<keyword evidence="11 14" id="KW-1133">Transmembrane helix</keyword>
<dbReference type="InterPro" id="IPR003594">
    <property type="entry name" value="HATPase_dom"/>
</dbReference>
<reference evidence="17 18" key="1">
    <citation type="submission" date="2017-03" db="EMBL/GenBank/DDBJ databases">
        <authorList>
            <person name="Afonso C.L."/>
            <person name="Miller P.J."/>
            <person name="Scott M.A."/>
            <person name="Spackman E."/>
            <person name="Goraichik I."/>
            <person name="Dimitrov K.M."/>
            <person name="Suarez D.L."/>
            <person name="Swayne D.E."/>
        </authorList>
    </citation>
    <scope>NUCLEOTIDE SEQUENCE [LARGE SCALE GENOMIC DNA]</scope>
    <source>
        <strain evidence="17 18">ATCC 51113</strain>
    </source>
</reference>
<evidence type="ECO:0000256" key="11">
    <source>
        <dbReference type="ARBA" id="ARBA00022989"/>
    </source>
</evidence>
<dbReference type="SMART" id="SM00304">
    <property type="entry name" value="HAMP"/>
    <property type="match status" value="1"/>
</dbReference>
<dbReference type="SMART" id="SM00387">
    <property type="entry name" value="HATPase_c"/>
    <property type="match status" value="1"/>
</dbReference>
<evidence type="ECO:0000256" key="1">
    <source>
        <dbReference type="ARBA" id="ARBA00000085"/>
    </source>
</evidence>
<evidence type="ECO:0000256" key="9">
    <source>
        <dbReference type="ARBA" id="ARBA00022777"/>
    </source>
</evidence>
<evidence type="ECO:0000256" key="5">
    <source>
        <dbReference type="ARBA" id="ARBA00022553"/>
    </source>
</evidence>
<comment type="subcellular location">
    <subcellularLocation>
        <location evidence="2">Cell inner membrane</location>
        <topology evidence="2">Multi-pass membrane protein</topology>
    </subcellularLocation>
</comment>
<dbReference type="Gene3D" id="3.30.565.10">
    <property type="entry name" value="Histidine kinase-like ATPase, C-terminal domain"/>
    <property type="match status" value="1"/>
</dbReference>
<dbReference type="SMART" id="SM00388">
    <property type="entry name" value="HisKA"/>
    <property type="match status" value="1"/>
</dbReference>
<evidence type="ECO:0000256" key="13">
    <source>
        <dbReference type="ARBA" id="ARBA00023136"/>
    </source>
</evidence>
<evidence type="ECO:0000256" key="3">
    <source>
        <dbReference type="ARBA" id="ARBA00022475"/>
    </source>
</evidence>
<feature type="domain" description="Histidine kinase" evidence="15">
    <location>
        <begin position="268"/>
        <end position="482"/>
    </location>
</feature>
<dbReference type="CDD" id="cd00082">
    <property type="entry name" value="HisKA"/>
    <property type="match status" value="1"/>
</dbReference>
<dbReference type="InterPro" id="IPR004358">
    <property type="entry name" value="Sig_transdc_His_kin-like_C"/>
</dbReference>
<dbReference type="PROSITE" id="PS50885">
    <property type="entry name" value="HAMP"/>
    <property type="match status" value="1"/>
</dbReference>
<dbReference type="PANTHER" id="PTHR45436:SF15">
    <property type="entry name" value="SENSOR HISTIDINE KINASE CUSS"/>
    <property type="match status" value="1"/>
</dbReference>
<evidence type="ECO:0000256" key="4">
    <source>
        <dbReference type="ARBA" id="ARBA00022519"/>
    </source>
</evidence>
<comment type="function">
    <text evidence="14">Member of a two-component regulatory system.</text>
</comment>
<dbReference type="Gene3D" id="6.10.340.10">
    <property type="match status" value="1"/>
</dbReference>
<keyword evidence="7 14" id="KW-0812">Transmembrane</keyword>
<dbReference type="Pfam" id="PF02518">
    <property type="entry name" value="HATPase_c"/>
    <property type="match status" value="1"/>
</dbReference>